<dbReference type="InterPro" id="IPR008250">
    <property type="entry name" value="ATPase_P-typ_transduc_dom_A_sf"/>
</dbReference>
<protein>
    <recommendedName>
        <fullName evidence="14">Cd(2+)-exporting ATPase</fullName>
        <ecNumber evidence="14">7.2.2.21</ecNumber>
    </recommendedName>
</protein>
<evidence type="ECO:0000256" key="4">
    <source>
        <dbReference type="ARBA" id="ARBA00022539"/>
    </source>
</evidence>
<keyword evidence="12" id="KW-0186">Copper</keyword>
<dbReference type="InterPro" id="IPR027256">
    <property type="entry name" value="P-typ_ATPase_IB"/>
</dbReference>
<dbReference type="CDD" id="cd02079">
    <property type="entry name" value="P-type_ATPase_HM"/>
    <property type="match status" value="1"/>
</dbReference>
<evidence type="ECO:0000256" key="10">
    <source>
        <dbReference type="ARBA" id="ARBA00022967"/>
    </source>
</evidence>
<dbReference type="GO" id="GO:0005886">
    <property type="term" value="C:plasma membrane"/>
    <property type="evidence" value="ECO:0007669"/>
    <property type="project" value="UniProtKB-SubCell"/>
</dbReference>
<feature type="transmembrane region" description="Helical" evidence="16">
    <location>
        <begin position="265"/>
        <end position="289"/>
    </location>
</feature>
<keyword evidence="19" id="KW-1185">Reference proteome</keyword>
<evidence type="ECO:0000313" key="19">
    <source>
        <dbReference type="Proteomes" id="UP000198838"/>
    </source>
</evidence>
<feature type="transmembrane region" description="Helical" evidence="16">
    <location>
        <begin position="45"/>
        <end position="67"/>
    </location>
</feature>
<evidence type="ECO:0000256" key="1">
    <source>
        <dbReference type="ARBA" id="ARBA00004651"/>
    </source>
</evidence>
<dbReference type="OrthoDB" id="9813266at2"/>
<feature type="transmembrane region" description="Helical" evidence="16">
    <location>
        <begin position="73"/>
        <end position="92"/>
    </location>
</feature>
<dbReference type="GO" id="GO:0016887">
    <property type="term" value="F:ATP hydrolysis activity"/>
    <property type="evidence" value="ECO:0007669"/>
    <property type="project" value="InterPro"/>
</dbReference>
<keyword evidence="5 16" id="KW-0812">Transmembrane</keyword>
<dbReference type="EC" id="7.2.2.21" evidence="14"/>
<name>A0A1I0YN40_9FIRM</name>
<feature type="domain" description="P-type ATPase A" evidence="17">
    <location>
        <begin position="123"/>
        <end position="224"/>
    </location>
</feature>
<feature type="transmembrane region" description="Helical" evidence="16">
    <location>
        <begin position="577"/>
        <end position="596"/>
    </location>
</feature>
<evidence type="ECO:0000256" key="3">
    <source>
        <dbReference type="ARBA" id="ARBA00022475"/>
    </source>
</evidence>
<keyword evidence="8" id="KW-0813">Transport</keyword>
<dbReference type="PANTHER" id="PTHR48085:SF5">
    <property type="entry name" value="CADMIUM_ZINC-TRANSPORTING ATPASE HMA4-RELATED"/>
    <property type="match status" value="1"/>
</dbReference>
<dbReference type="FunFam" id="2.70.150.10:FF:000020">
    <property type="entry name" value="Copper-exporting P-type ATPase A"/>
    <property type="match status" value="1"/>
</dbReference>
<evidence type="ECO:0000256" key="6">
    <source>
        <dbReference type="ARBA" id="ARBA00022723"/>
    </source>
</evidence>
<dbReference type="Gene3D" id="3.40.1110.10">
    <property type="entry name" value="Calcium-transporting ATPase, cytoplasmic domain N"/>
    <property type="match status" value="1"/>
</dbReference>
<dbReference type="SFLD" id="SFLDG00002">
    <property type="entry name" value="C1.7:_P-type_atpase_like"/>
    <property type="match status" value="1"/>
</dbReference>
<evidence type="ECO:0000256" key="2">
    <source>
        <dbReference type="ARBA" id="ARBA00006024"/>
    </source>
</evidence>
<evidence type="ECO:0000256" key="16">
    <source>
        <dbReference type="RuleBase" id="RU362081"/>
    </source>
</evidence>
<keyword evidence="8" id="KW-0187">Copper transport</keyword>
<feature type="transmembrane region" description="Helical" evidence="16">
    <location>
        <begin position="240"/>
        <end position="259"/>
    </location>
</feature>
<dbReference type="Pfam" id="PF00702">
    <property type="entry name" value="Hydrolase"/>
    <property type="match status" value="1"/>
</dbReference>
<dbReference type="InterPro" id="IPR023299">
    <property type="entry name" value="ATPase_P-typ_cyto_dom_N"/>
</dbReference>
<dbReference type="SUPFAM" id="SSF56784">
    <property type="entry name" value="HAD-like"/>
    <property type="match status" value="1"/>
</dbReference>
<dbReference type="Proteomes" id="UP000198838">
    <property type="component" value="Unassembled WGS sequence"/>
</dbReference>
<evidence type="ECO:0000256" key="11">
    <source>
        <dbReference type="ARBA" id="ARBA00022989"/>
    </source>
</evidence>
<dbReference type="STRING" id="1120918.SAMN05216249_110101"/>
<dbReference type="SUPFAM" id="SSF81653">
    <property type="entry name" value="Calcium ATPase, transduction domain A"/>
    <property type="match status" value="1"/>
</dbReference>
<dbReference type="Pfam" id="PF00122">
    <property type="entry name" value="E1-E2_ATPase"/>
    <property type="match status" value="1"/>
</dbReference>
<keyword evidence="3 16" id="KW-1003">Cell membrane</keyword>
<reference evidence="18 19" key="1">
    <citation type="submission" date="2016-10" db="EMBL/GenBank/DDBJ databases">
        <authorList>
            <person name="de Groot N.N."/>
        </authorList>
    </citation>
    <scope>NUCLEOTIDE SEQUENCE [LARGE SCALE GENOMIC DNA]</scope>
    <source>
        <strain evidence="18 19">DSM 5522</strain>
    </source>
</reference>
<dbReference type="NCBIfam" id="TIGR01511">
    <property type="entry name" value="ATPase-IB1_Cu"/>
    <property type="match status" value="1"/>
</dbReference>
<dbReference type="SFLD" id="SFLDS00003">
    <property type="entry name" value="Haloacid_Dehalogenase"/>
    <property type="match status" value="1"/>
</dbReference>
<evidence type="ECO:0000256" key="5">
    <source>
        <dbReference type="ARBA" id="ARBA00022692"/>
    </source>
</evidence>
<dbReference type="InterPro" id="IPR044492">
    <property type="entry name" value="P_typ_ATPase_HD_dom"/>
</dbReference>
<dbReference type="GO" id="GO:0008551">
    <property type="term" value="F:P-type cadmium transporter activity"/>
    <property type="evidence" value="ECO:0007669"/>
    <property type="project" value="UniProtKB-EC"/>
</dbReference>
<keyword evidence="11 16" id="KW-1133">Transmembrane helix</keyword>
<accession>A0A1I0YN40</accession>
<evidence type="ECO:0000256" key="8">
    <source>
        <dbReference type="ARBA" id="ARBA00022796"/>
    </source>
</evidence>
<dbReference type="InterPro" id="IPR001757">
    <property type="entry name" value="P_typ_ATPase"/>
</dbReference>
<dbReference type="NCBIfam" id="TIGR01525">
    <property type="entry name" value="ATPase-IB_hvy"/>
    <property type="match status" value="1"/>
</dbReference>
<evidence type="ECO:0000313" key="18">
    <source>
        <dbReference type="EMBL" id="SFB14196.1"/>
    </source>
</evidence>
<dbReference type="InterPro" id="IPR036412">
    <property type="entry name" value="HAD-like_sf"/>
</dbReference>
<dbReference type="GO" id="GO:0005524">
    <property type="term" value="F:ATP binding"/>
    <property type="evidence" value="ECO:0007669"/>
    <property type="project" value="UniProtKB-UniRule"/>
</dbReference>
<dbReference type="GO" id="GO:0006825">
    <property type="term" value="P:copper ion transport"/>
    <property type="evidence" value="ECO:0007669"/>
    <property type="project" value="UniProtKB-KW"/>
</dbReference>
<dbReference type="Gene3D" id="2.70.150.10">
    <property type="entry name" value="Calcium-transporting ATPase, cytoplasmic transduction domain A"/>
    <property type="match status" value="1"/>
</dbReference>
<dbReference type="InterPro" id="IPR018303">
    <property type="entry name" value="ATPase_P-typ_P_site"/>
</dbReference>
<dbReference type="InterPro" id="IPR051014">
    <property type="entry name" value="Cation_Transport_ATPase_IB"/>
</dbReference>
<evidence type="ECO:0000256" key="9">
    <source>
        <dbReference type="ARBA" id="ARBA00022840"/>
    </source>
</evidence>
<dbReference type="PANTHER" id="PTHR48085">
    <property type="entry name" value="CADMIUM/ZINC-TRANSPORTING ATPASE HMA2-RELATED"/>
    <property type="match status" value="1"/>
</dbReference>
<dbReference type="InterPro" id="IPR023298">
    <property type="entry name" value="ATPase_P-typ_TM_dom_sf"/>
</dbReference>
<dbReference type="SFLD" id="SFLDF00027">
    <property type="entry name" value="p-type_atpase"/>
    <property type="match status" value="1"/>
</dbReference>
<evidence type="ECO:0000256" key="7">
    <source>
        <dbReference type="ARBA" id="ARBA00022741"/>
    </source>
</evidence>
<dbReference type="GO" id="GO:0046872">
    <property type="term" value="F:metal ion binding"/>
    <property type="evidence" value="ECO:0007669"/>
    <property type="project" value="UniProtKB-KW"/>
</dbReference>
<dbReference type="EMBL" id="FOJY01000010">
    <property type="protein sequence ID" value="SFB14196.1"/>
    <property type="molecule type" value="Genomic_DNA"/>
</dbReference>
<dbReference type="PRINTS" id="PR00120">
    <property type="entry name" value="HATPASE"/>
</dbReference>
<dbReference type="RefSeq" id="WP_092872574.1">
    <property type="nucleotide sequence ID" value="NZ_FOJY01000010.1"/>
</dbReference>
<keyword evidence="10" id="KW-1278">Translocase</keyword>
<evidence type="ECO:0000256" key="15">
    <source>
        <dbReference type="ARBA" id="ARBA00049338"/>
    </source>
</evidence>
<keyword evidence="8" id="KW-0406">Ion transport</keyword>
<evidence type="ECO:0000256" key="14">
    <source>
        <dbReference type="ARBA" id="ARBA00039103"/>
    </source>
</evidence>
<keyword evidence="13 16" id="KW-0472">Membrane</keyword>
<dbReference type="InterPro" id="IPR023214">
    <property type="entry name" value="HAD_sf"/>
</dbReference>
<keyword evidence="4" id="KW-0104">Cadmium</keyword>
<proteinExistence type="inferred from homology"/>
<keyword evidence="6 16" id="KW-0479">Metal-binding</keyword>
<evidence type="ECO:0000259" key="17">
    <source>
        <dbReference type="Pfam" id="PF00122"/>
    </source>
</evidence>
<comment type="subcellular location">
    <subcellularLocation>
        <location evidence="1">Cell membrane</location>
        <topology evidence="1">Multi-pass membrane protein</topology>
    </subcellularLocation>
</comment>
<dbReference type="PROSITE" id="PS00154">
    <property type="entry name" value="ATPASE_E1_E2"/>
    <property type="match status" value="1"/>
</dbReference>
<dbReference type="PRINTS" id="PR00119">
    <property type="entry name" value="CATATPASE"/>
</dbReference>
<keyword evidence="7 16" id="KW-0547">Nucleotide-binding</keyword>
<comment type="catalytic activity">
    <reaction evidence="15">
        <text>Cd(2+)(in) + ATP + H2O = Cd(2+)(out) + ADP + phosphate + H(+)</text>
        <dbReference type="Rhea" id="RHEA:12132"/>
        <dbReference type="ChEBI" id="CHEBI:15377"/>
        <dbReference type="ChEBI" id="CHEBI:15378"/>
        <dbReference type="ChEBI" id="CHEBI:30616"/>
        <dbReference type="ChEBI" id="CHEBI:43474"/>
        <dbReference type="ChEBI" id="CHEBI:48775"/>
        <dbReference type="ChEBI" id="CHEBI:456216"/>
        <dbReference type="EC" id="7.2.2.21"/>
    </reaction>
</comment>
<feature type="transmembrane region" description="Helical" evidence="16">
    <location>
        <begin position="20"/>
        <end position="38"/>
    </location>
</feature>
<dbReference type="Gene3D" id="3.40.50.1000">
    <property type="entry name" value="HAD superfamily/HAD-like"/>
    <property type="match status" value="1"/>
</dbReference>
<evidence type="ECO:0000256" key="13">
    <source>
        <dbReference type="ARBA" id="ARBA00023136"/>
    </source>
</evidence>
<sequence>MKSLLDSLEKLLDTGGIKKDLVFLIVSGLFLLAEIFNINPLPFNAAFITIALCGIPIILNALIGLLGKFDIKADVLVAIAIIAAVFLGEYIVAGEVSLIMQLGSLLEELTVNKARSGIEKLVKLTPKIARRIVNGKEEIVDMDMVKEGDVLRVLPGDTICVDGEIISGQTSIDQSVMTGESVPVDKEVGDMVYSGTINQYGAFEMKATKVGNESSIQKMIELVKSSDANKADVVRLADKWATGIVLSALTVAIITYFLTKDVNRTLTILIVFCPCSLVLATPTAIMAAVSNATKHGFLVREGNALERLSVVSKAVFDKTGTLTYGQPEVEHIESLDDNYSEDDIFTLAAIAENNSEHPLGKAVVKAYIEKKNIDIKKADRFQMIPGRGIVADFEDKKILAGNLKMLEENNIDTTLISKKAQKYLDNSATIIYLCVNGKAVGIISLMDTIKENIESTMAEIEESNVFPVLLTGDNAKAARFIAKKLNIKKFMSDCLPKDKLRYIEESQALGHKVCMVGDGINDAPSLKKAHVGIAMGAMGSDIAVDAADIVLVHDDIRELPHLLALSRKMMRTIKSNITFSMILNFIAILLAVTNVINPVTGALVHNLGSLFVIINAIFLLNWTKEIDFRYLKENEDKIYDDISNMAKEKMLTSAVSEVNLRGLPTKSRILFEAGSQSHAVNKRLY</sequence>
<dbReference type="SUPFAM" id="SSF81665">
    <property type="entry name" value="Calcium ATPase, transmembrane domain M"/>
    <property type="match status" value="1"/>
</dbReference>
<feature type="transmembrane region" description="Helical" evidence="16">
    <location>
        <begin position="602"/>
        <end position="622"/>
    </location>
</feature>
<dbReference type="AlphaFoldDB" id="A0A1I0YN40"/>
<gene>
    <name evidence="18" type="ORF">SAMN05216249_110101</name>
</gene>
<keyword evidence="9 16" id="KW-0067">ATP-binding</keyword>
<dbReference type="NCBIfam" id="TIGR01494">
    <property type="entry name" value="ATPase_P-type"/>
    <property type="match status" value="1"/>
</dbReference>
<comment type="similarity">
    <text evidence="2 16">Belongs to the cation transport ATPase (P-type) (TC 3.A.3) family. Type IB subfamily.</text>
</comment>
<organism evidence="18 19">
    <name type="scientific">Acetitomaculum ruminis DSM 5522</name>
    <dbReference type="NCBI Taxonomy" id="1120918"/>
    <lineage>
        <taxon>Bacteria</taxon>
        <taxon>Bacillati</taxon>
        <taxon>Bacillota</taxon>
        <taxon>Clostridia</taxon>
        <taxon>Lachnospirales</taxon>
        <taxon>Lachnospiraceae</taxon>
        <taxon>Acetitomaculum</taxon>
    </lineage>
</organism>
<dbReference type="InterPro" id="IPR059000">
    <property type="entry name" value="ATPase_P-type_domA"/>
</dbReference>
<evidence type="ECO:0000256" key="12">
    <source>
        <dbReference type="ARBA" id="ARBA00023008"/>
    </source>
</evidence>